<evidence type="ECO:0000313" key="1">
    <source>
        <dbReference type="EMBL" id="PRY35197.1"/>
    </source>
</evidence>
<reference evidence="1 2" key="1">
    <citation type="submission" date="2018-03" db="EMBL/GenBank/DDBJ databases">
        <title>Genomic Encyclopedia of Archaeal and Bacterial Type Strains, Phase II (KMG-II): from individual species to whole genera.</title>
        <authorList>
            <person name="Goeker M."/>
        </authorList>
    </citation>
    <scope>NUCLEOTIDE SEQUENCE [LARGE SCALE GENOMIC DNA]</scope>
    <source>
        <strain evidence="1 2">DSM 44720</strain>
    </source>
</reference>
<dbReference type="OrthoDB" id="3211607at2"/>
<protein>
    <recommendedName>
        <fullName evidence="3">Glycosyl transferase family 2</fullName>
    </recommendedName>
</protein>
<proteinExistence type="predicted"/>
<accession>A0A2T0SP67</accession>
<dbReference type="Proteomes" id="UP000239494">
    <property type="component" value="Unassembled WGS sequence"/>
</dbReference>
<evidence type="ECO:0000313" key="2">
    <source>
        <dbReference type="Proteomes" id="UP000239494"/>
    </source>
</evidence>
<evidence type="ECO:0008006" key="3">
    <source>
        <dbReference type="Google" id="ProtNLM"/>
    </source>
</evidence>
<dbReference type="RefSeq" id="WP_106193658.1">
    <property type="nucleotide sequence ID" value="NZ_PVTF01000014.1"/>
</dbReference>
<dbReference type="EMBL" id="PVTF01000014">
    <property type="protein sequence ID" value="PRY35197.1"/>
    <property type="molecule type" value="Genomic_DNA"/>
</dbReference>
<comment type="caution">
    <text evidence="1">The sequence shown here is derived from an EMBL/GenBank/DDBJ whole genome shotgun (WGS) entry which is preliminary data.</text>
</comment>
<organism evidence="1 2">
    <name type="scientific">Umezawaea tangerina</name>
    <dbReference type="NCBI Taxonomy" id="84725"/>
    <lineage>
        <taxon>Bacteria</taxon>
        <taxon>Bacillati</taxon>
        <taxon>Actinomycetota</taxon>
        <taxon>Actinomycetes</taxon>
        <taxon>Pseudonocardiales</taxon>
        <taxon>Pseudonocardiaceae</taxon>
        <taxon>Umezawaea</taxon>
    </lineage>
</organism>
<dbReference type="AlphaFoldDB" id="A0A2T0SP67"/>
<keyword evidence="2" id="KW-1185">Reference proteome</keyword>
<name>A0A2T0SP67_9PSEU</name>
<gene>
    <name evidence="1" type="ORF">CLV43_114115</name>
</gene>
<sequence length="388" mass="42217">MTPPIDARHHSSHRQLLTTVDGTASRLDAIIVPTNRTPDYLDTAMGLARELGCTLLLLCSQNASVERSESLAAQRGVDLIAVDVDRLPAGLMPSFRTSELLLANGFERRTDTSLKRNLGLLFSRAAGWERVVFLDDDIKVPTPSDLAVAAGLVDSYAGVGLAIGGFEDNSVVCHALREVGAFQDTFIGGGALAIGAHAMTSFFPNVYNEDWFFLLDDNGLRRTAMTGLAEQKTYDPFADPARARTEEFGDCLAEGLFALFDDGKGIRDADLAYWESFLQGRYRLIEGILDKVEHPLRSRERTRLMTASLNAARDRCLRIAPGLCVDYLAALAEDRITWHTFVLGQPVLDGPAAAMAALGLVGSHRQHPANSLVVEVGARARVHDLARV</sequence>